<dbReference type="Pfam" id="PF07714">
    <property type="entry name" value="PK_Tyr_Ser-Thr"/>
    <property type="match status" value="1"/>
</dbReference>
<evidence type="ECO:0000313" key="7">
    <source>
        <dbReference type="EMBL" id="MBA0786428.1"/>
    </source>
</evidence>
<sequence length="117" mass="13144">MSPEYAMQGQFSEKSDVFSFGVLLLEISLLDKIISKSELNSKNEKEIWKCIHVGLLCVQEYAKDRPTMSTIVSMLNNEISNLHPSKQPVFTQAPLISHVAENKVSVNDVTLTDFDGR</sequence>
<dbReference type="GO" id="GO:0005886">
    <property type="term" value="C:plasma membrane"/>
    <property type="evidence" value="ECO:0007669"/>
    <property type="project" value="TreeGrafter"/>
</dbReference>
<dbReference type="AlphaFoldDB" id="A0A7J9FMM4"/>
<dbReference type="GO" id="GO:0005524">
    <property type="term" value="F:ATP binding"/>
    <property type="evidence" value="ECO:0007669"/>
    <property type="project" value="UniProtKB-KW"/>
</dbReference>
<dbReference type="PANTHER" id="PTHR27002">
    <property type="entry name" value="RECEPTOR-LIKE SERINE/THREONINE-PROTEIN KINASE SD1-8"/>
    <property type="match status" value="1"/>
</dbReference>
<dbReference type="InterPro" id="IPR011009">
    <property type="entry name" value="Kinase-like_dom_sf"/>
</dbReference>
<evidence type="ECO:0000256" key="1">
    <source>
        <dbReference type="ARBA" id="ARBA00022527"/>
    </source>
</evidence>
<protein>
    <recommendedName>
        <fullName evidence="6">Serine-threonine/tyrosine-protein kinase catalytic domain-containing protein</fullName>
    </recommendedName>
</protein>
<evidence type="ECO:0000313" key="8">
    <source>
        <dbReference type="Proteomes" id="UP000593568"/>
    </source>
</evidence>
<dbReference type="Gene3D" id="1.10.510.10">
    <property type="entry name" value="Transferase(Phosphotransferase) domain 1"/>
    <property type="match status" value="1"/>
</dbReference>
<organism evidence="7 8">
    <name type="scientific">Gossypium trilobum</name>
    <dbReference type="NCBI Taxonomy" id="34281"/>
    <lineage>
        <taxon>Eukaryota</taxon>
        <taxon>Viridiplantae</taxon>
        <taxon>Streptophyta</taxon>
        <taxon>Embryophyta</taxon>
        <taxon>Tracheophyta</taxon>
        <taxon>Spermatophyta</taxon>
        <taxon>Magnoliopsida</taxon>
        <taxon>eudicotyledons</taxon>
        <taxon>Gunneridae</taxon>
        <taxon>Pentapetalae</taxon>
        <taxon>rosids</taxon>
        <taxon>malvids</taxon>
        <taxon>Malvales</taxon>
        <taxon>Malvaceae</taxon>
        <taxon>Malvoideae</taxon>
        <taxon>Gossypium</taxon>
    </lineage>
</organism>
<keyword evidence="8" id="KW-1185">Reference proteome</keyword>
<evidence type="ECO:0000256" key="2">
    <source>
        <dbReference type="ARBA" id="ARBA00022679"/>
    </source>
</evidence>
<proteinExistence type="predicted"/>
<keyword evidence="2" id="KW-0808">Transferase</keyword>
<keyword evidence="3" id="KW-0547">Nucleotide-binding</keyword>
<reference evidence="7 8" key="1">
    <citation type="journal article" date="2019" name="Genome Biol. Evol.">
        <title>Insights into the evolution of the New World diploid cottons (Gossypium, subgenus Houzingenia) based on genome sequencing.</title>
        <authorList>
            <person name="Grover C.E."/>
            <person name="Arick M.A. 2nd"/>
            <person name="Thrash A."/>
            <person name="Conover J.L."/>
            <person name="Sanders W.S."/>
            <person name="Peterson D.G."/>
            <person name="Frelichowski J.E."/>
            <person name="Scheffler J.A."/>
            <person name="Scheffler B.E."/>
            <person name="Wendel J.F."/>
        </authorList>
    </citation>
    <scope>NUCLEOTIDE SEQUENCE [LARGE SCALE GENOMIC DNA]</scope>
    <source>
        <strain evidence="7">8</strain>
        <tissue evidence="7">Leaf</tissue>
    </source>
</reference>
<dbReference type="Proteomes" id="UP000593568">
    <property type="component" value="Unassembled WGS sequence"/>
</dbReference>
<comment type="caution">
    <text evidence="7">The sequence shown here is derived from an EMBL/GenBank/DDBJ whole genome shotgun (WGS) entry which is preliminary data.</text>
</comment>
<keyword evidence="4" id="KW-0418">Kinase</keyword>
<name>A0A7J9FMM4_9ROSI</name>
<dbReference type="GO" id="GO:0004674">
    <property type="term" value="F:protein serine/threonine kinase activity"/>
    <property type="evidence" value="ECO:0007669"/>
    <property type="project" value="UniProtKB-KW"/>
</dbReference>
<gene>
    <name evidence="7" type="ORF">Gotri_026016</name>
</gene>
<feature type="domain" description="Serine-threonine/tyrosine-protein kinase catalytic" evidence="6">
    <location>
        <begin position="1"/>
        <end position="72"/>
    </location>
</feature>
<dbReference type="InterPro" id="IPR001245">
    <property type="entry name" value="Ser-Thr/Tyr_kinase_cat_dom"/>
</dbReference>
<keyword evidence="1" id="KW-0723">Serine/threonine-protein kinase</keyword>
<dbReference type="EMBL" id="JABEZW010222975">
    <property type="protein sequence ID" value="MBA0786428.1"/>
    <property type="molecule type" value="Genomic_DNA"/>
</dbReference>
<evidence type="ECO:0000256" key="3">
    <source>
        <dbReference type="ARBA" id="ARBA00022741"/>
    </source>
</evidence>
<evidence type="ECO:0000256" key="4">
    <source>
        <dbReference type="ARBA" id="ARBA00022777"/>
    </source>
</evidence>
<dbReference type="PANTHER" id="PTHR27002:SF1113">
    <property type="entry name" value="G-TYPE LECTIN S-RECEPTOR-LIKE SERINE_THREONINE-PROTEIN KINASE SD1-13"/>
    <property type="match status" value="1"/>
</dbReference>
<evidence type="ECO:0000259" key="6">
    <source>
        <dbReference type="Pfam" id="PF07714"/>
    </source>
</evidence>
<keyword evidence="5" id="KW-0067">ATP-binding</keyword>
<accession>A0A7J9FMM4</accession>
<dbReference type="SUPFAM" id="SSF56112">
    <property type="entry name" value="Protein kinase-like (PK-like)"/>
    <property type="match status" value="1"/>
</dbReference>
<evidence type="ECO:0000256" key="5">
    <source>
        <dbReference type="ARBA" id="ARBA00022840"/>
    </source>
</evidence>